<reference evidence="1 2" key="1">
    <citation type="journal article" date="2023" name="Phage (New Rochelle)">
        <title>Tailoring Effective Phage Cocktails for Long-Term Lysis of Escherichia coli Based on Physiological Properties of Constituent Phages.</title>
        <authorList>
            <person name="Kaneko T."/>
            <person name="Osaka T."/>
            <person name="Tsuneda S."/>
        </authorList>
    </citation>
    <scope>NUCLEOTIDE SEQUENCE [LARGE SCALE GENOMIC DNA]</scope>
    <source>
        <strain evidence="2">phiWec189</strain>
    </source>
</reference>
<evidence type="ECO:0000313" key="1">
    <source>
        <dbReference type="EMBL" id="BDU13426.1"/>
    </source>
</evidence>
<dbReference type="Proteomes" id="UP001652996">
    <property type="component" value="Segment"/>
</dbReference>
<dbReference type="EMBL" id="LC739538">
    <property type="protein sequence ID" value="BDU13426.1"/>
    <property type="molecule type" value="Genomic_DNA"/>
</dbReference>
<name>A0ACA8S919_9CAUD</name>
<keyword evidence="2" id="KW-1185">Reference proteome</keyword>
<evidence type="ECO:0000313" key="2">
    <source>
        <dbReference type="Proteomes" id="UP001652996"/>
    </source>
</evidence>
<protein>
    <submittedName>
        <fullName evidence="1">Uncharacterized protein</fullName>
    </submittedName>
</protein>
<sequence length="82" mass="9546">MTTLVKATFVEEKMTDLSFFKEGKTYEVYYDKARANKMIKDEEGVDWYISHLANGEYHIYGTTLLAKFVVVEEDPYESKVSC</sequence>
<accession>A0ACA8S919</accession>
<organism evidence="1 2">
    <name type="scientific">Escherichia phage phiWec189</name>
    <dbReference type="NCBI Taxonomy" id="2992785"/>
    <lineage>
        <taxon>Viruses</taxon>
        <taxon>Duplodnaviria</taxon>
        <taxon>Heunggongvirae</taxon>
        <taxon>Uroviricota</taxon>
        <taxon>Caudoviricetes</taxon>
        <taxon>Vequintavirinae</taxon>
        <taxon>Vequintavirus</taxon>
        <taxon>Vequintavirus phiWec189</taxon>
    </lineage>
</organism>
<proteinExistence type="predicted"/>